<accession>A0A0B6ZH08</accession>
<reference evidence="1" key="1">
    <citation type="submission" date="2014-12" db="EMBL/GenBank/DDBJ databases">
        <title>Insight into the proteome of Arion vulgaris.</title>
        <authorList>
            <person name="Aradska J."/>
            <person name="Bulat T."/>
            <person name="Smidak R."/>
            <person name="Sarate P."/>
            <person name="Gangsoo J."/>
            <person name="Sialana F."/>
            <person name="Bilban M."/>
            <person name="Lubec G."/>
        </authorList>
    </citation>
    <scope>NUCLEOTIDE SEQUENCE</scope>
    <source>
        <tissue evidence="1">Skin</tissue>
    </source>
</reference>
<proteinExistence type="predicted"/>
<protein>
    <submittedName>
        <fullName evidence="1">Uncharacterized protein</fullName>
    </submittedName>
</protein>
<evidence type="ECO:0000313" key="1">
    <source>
        <dbReference type="EMBL" id="CEK67869.1"/>
    </source>
</evidence>
<gene>
    <name evidence="1" type="primary">ORF64220</name>
</gene>
<sequence length="89" mass="10150">MMKDECNTVDTSSSSMIHKSLGSRTLNTCNIYIVHSIEKMGCQSSLRILYRNQFWLVQLLENEGVVLWLVWGPRCGTMVGEPWWVNLGG</sequence>
<dbReference type="EMBL" id="HACG01021004">
    <property type="protein sequence ID" value="CEK67869.1"/>
    <property type="molecule type" value="Transcribed_RNA"/>
</dbReference>
<dbReference type="AlphaFoldDB" id="A0A0B6ZH08"/>
<organism evidence="1">
    <name type="scientific">Arion vulgaris</name>
    <dbReference type="NCBI Taxonomy" id="1028688"/>
    <lineage>
        <taxon>Eukaryota</taxon>
        <taxon>Metazoa</taxon>
        <taxon>Spiralia</taxon>
        <taxon>Lophotrochozoa</taxon>
        <taxon>Mollusca</taxon>
        <taxon>Gastropoda</taxon>
        <taxon>Heterobranchia</taxon>
        <taxon>Euthyneura</taxon>
        <taxon>Panpulmonata</taxon>
        <taxon>Eupulmonata</taxon>
        <taxon>Stylommatophora</taxon>
        <taxon>Helicina</taxon>
        <taxon>Arionoidea</taxon>
        <taxon>Arionidae</taxon>
        <taxon>Arion</taxon>
    </lineage>
</organism>
<name>A0A0B6ZH08_9EUPU</name>